<dbReference type="GO" id="GO:0016020">
    <property type="term" value="C:membrane"/>
    <property type="evidence" value="ECO:0007669"/>
    <property type="project" value="UniProtKB-SubCell"/>
</dbReference>
<proteinExistence type="predicted"/>
<dbReference type="STRING" id="400772.RR49_00787"/>
<evidence type="ECO:0000256" key="2">
    <source>
        <dbReference type="ARBA" id="ARBA00022692"/>
    </source>
</evidence>
<evidence type="ECO:0000313" key="7">
    <source>
        <dbReference type="EMBL" id="KJL38275.1"/>
    </source>
</evidence>
<protein>
    <recommendedName>
        <fullName evidence="6">Integral membrane bound transporter domain-containing protein</fullName>
    </recommendedName>
</protein>
<keyword evidence="8" id="KW-1185">Reference proteome</keyword>
<accession>A0A0F0LW85</accession>
<feature type="domain" description="Integral membrane bound transporter" evidence="6">
    <location>
        <begin position="54"/>
        <end position="165"/>
    </location>
</feature>
<feature type="transmembrane region" description="Helical" evidence="5">
    <location>
        <begin position="33"/>
        <end position="50"/>
    </location>
</feature>
<evidence type="ECO:0000259" key="6">
    <source>
        <dbReference type="Pfam" id="PF13515"/>
    </source>
</evidence>
<evidence type="ECO:0000256" key="4">
    <source>
        <dbReference type="ARBA" id="ARBA00023136"/>
    </source>
</evidence>
<keyword evidence="4 5" id="KW-0472">Membrane</keyword>
<evidence type="ECO:0000313" key="8">
    <source>
        <dbReference type="Proteomes" id="UP000033451"/>
    </source>
</evidence>
<dbReference type="Pfam" id="PF13515">
    <property type="entry name" value="FUSC_2"/>
    <property type="match status" value="1"/>
</dbReference>
<dbReference type="PATRIC" id="fig|400772.4.peg.816"/>
<evidence type="ECO:0000256" key="3">
    <source>
        <dbReference type="ARBA" id="ARBA00022989"/>
    </source>
</evidence>
<dbReference type="Proteomes" id="UP000033451">
    <property type="component" value="Unassembled WGS sequence"/>
</dbReference>
<feature type="transmembrane region" description="Helical" evidence="5">
    <location>
        <begin position="128"/>
        <end position="146"/>
    </location>
</feature>
<name>A0A0F0LW85_9MICO</name>
<comment type="subcellular location">
    <subcellularLocation>
        <location evidence="1">Membrane</location>
        <topology evidence="1">Multi-pass membrane protein</topology>
    </subcellularLocation>
</comment>
<organism evidence="7 8">
    <name type="scientific">Microbacterium ginsengisoli</name>
    <dbReference type="NCBI Taxonomy" id="400772"/>
    <lineage>
        <taxon>Bacteria</taxon>
        <taxon>Bacillati</taxon>
        <taxon>Actinomycetota</taxon>
        <taxon>Actinomycetes</taxon>
        <taxon>Micrococcales</taxon>
        <taxon>Microbacteriaceae</taxon>
        <taxon>Microbacterium</taxon>
    </lineage>
</organism>
<keyword evidence="2 5" id="KW-0812">Transmembrane</keyword>
<feature type="transmembrane region" description="Helical" evidence="5">
    <location>
        <begin position="80"/>
        <end position="100"/>
    </location>
</feature>
<dbReference type="InterPro" id="IPR049453">
    <property type="entry name" value="Memb_transporter_dom"/>
</dbReference>
<reference evidence="7 8" key="1">
    <citation type="submission" date="2015-02" db="EMBL/GenBank/DDBJ databases">
        <title>Draft genome sequences of ten Microbacterium spp. with emphasis on heavy metal contaminated environments.</title>
        <authorList>
            <person name="Corretto E."/>
        </authorList>
    </citation>
    <scope>NUCLEOTIDE SEQUENCE [LARGE SCALE GENOMIC DNA]</scope>
    <source>
        <strain evidence="7 8">DSM 18659</strain>
    </source>
</reference>
<dbReference type="AlphaFoldDB" id="A0A0F0LW85"/>
<comment type="caution">
    <text evidence="7">The sequence shown here is derived from an EMBL/GenBank/DDBJ whole genome shotgun (WGS) entry which is preliminary data.</text>
</comment>
<gene>
    <name evidence="7" type="ORF">RR49_00787</name>
</gene>
<evidence type="ECO:0000256" key="5">
    <source>
        <dbReference type="SAM" id="Phobius"/>
    </source>
</evidence>
<keyword evidence="3 5" id="KW-1133">Transmembrane helix</keyword>
<dbReference type="RefSeq" id="WP_048809301.1">
    <property type="nucleotide sequence ID" value="NZ_JYIY01000063.1"/>
</dbReference>
<evidence type="ECO:0000256" key="1">
    <source>
        <dbReference type="ARBA" id="ARBA00004141"/>
    </source>
</evidence>
<dbReference type="EMBL" id="JYIY01000063">
    <property type="protein sequence ID" value="KJL38275.1"/>
    <property type="molecule type" value="Genomic_DNA"/>
</dbReference>
<sequence>MSGEPPPITAPIAVGWRARLDPAPALHRVRGSLVPITQIVVAVVVSFSVAHFGIGHAAPLLAATVPISSLGLVRDARPRLVLETVVGMLFGILVSELIVLVAGIGWWQLAIAMFVAMAIARFISPRPGFAIAAATQSAIVMILPITVPFTRLLDAAVGGAVALLVTALVPRSTRRTELADAQATFAGFTAAVDTVVAGLRAGSRERADRGLEKARALGGAISAWGAALESSAEIARISPFLRRQREEIARHARVQRAMDLAIRNLRVVARRSAYLVDDGMPRPLAADVLAEISTAAGLVRLALDDISYEPAARDVLRAVAGRLDPAALLPDAALGDHNLLASLRPLLVDLLVATGMPEGDARGAIPRI</sequence>